<keyword evidence="4" id="KW-1185">Reference proteome</keyword>
<evidence type="ECO:0000313" key="4">
    <source>
        <dbReference type="Proteomes" id="UP001501710"/>
    </source>
</evidence>
<accession>A0ABP8CRX0</accession>
<evidence type="ECO:0000256" key="1">
    <source>
        <dbReference type="SAM" id="SignalP"/>
    </source>
</evidence>
<keyword evidence="3" id="KW-0378">Hydrolase</keyword>
<comment type="caution">
    <text evidence="3">The sequence shown here is derived from an EMBL/GenBank/DDBJ whole genome shotgun (WGS) entry which is preliminary data.</text>
</comment>
<sequence>MLSVRKAVTVVSVLVAAGSVTAATGRAEVYSAPGPEPELSAVTLDARYRATGWEIAKALATARRVRDRDRIRALTAFLGNGRRFLSFDPRGHGRAVEIIGDLRSADRVAVVVPGADNSLTRFDSPGFVGDGGRALYRRARATAPGARLAVIAWLGYDPPRALSADVLISGRAEDGAPALRRLLGGVHRVNARARFALLCHSYGSVVCGKAAPRLGPLPVDEIALFGSPGTTTDTTADLGTRAHVWAGRAKGDWVRYAPNVHVAGLGFGADPVSSGFGATRFDAGTGPHSAYLKPGSRALRNLALIALGRDAQVTRA</sequence>
<name>A0ABP8CRX0_9ACTN</name>
<dbReference type="InterPro" id="IPR029058">
    <property type="entry name" value="AB_hydrolase_fold"/>
</dbReference>
<dbReference type="Proteomes" id="UP001501710">
    <property type="component" value="Unassembled WGS sequence"/>
</dbReference>
<organism evidence="3 4">
    <name type="scientific">Actinomadura meridiana</name>
    <dbReference type="NCBI Taxonomy" id="559626"/>
    <lineage>
        <taxon>Bacteria</taxon>
        <taxon>Bacillati</taxon>
        <taxon>Actinomycetota</taxon>
        <taxon>Actinomycetes</taxon>
        <taxon>Streptosporangiales</taxon>
        <taxon>Thermomonosporaceae</taxon>
        <taxon>Actinomadura</taxon>
    </lineage>
</organism>
<keyword evidence="1" id="KW-0732">Signal</keyword>
<dbReference type="EMBL" id="BAABAS010000035">
    <property type="protein sequence ID" value="GAA4242684.1"/>
    <property type="molecule type" value="Genomic_DNA"/>
</dbReference>
<dbReference type="Gene3D" id="3.40.50.1820">
    <property type="entry name" value="alpha/beta hydrolase"/>
    <property type="match status" value="1"/>
</dbReference>
<dbReference type="SUPFAM" id="SSF53474">
    <property type="entry name" value="alpha/beta-Hydrolases"/>
    <property type="match status" value="1"/>
</dbReference>
<proteinExistence type="predicted"/>
<evidence type="ECO:0000259" key="2">
    <source>
        <dbReference type="Pfam" id="PF06259"/>
    </source>
</evidence>
<evidence type="ECO:0000313" key="3">
    <source>
        <dbReference type="EMBL" id="GAA4242684.1"/>
    </source>
</evidence>
<feature type="chain" id="PRO_5047048537" evidence="1">
    <location>
        <begin position="23"/>
        <end position="316"/>
    </location>
</feature>
<dbReference type="InterPro" id="IPR010427">
    <property type="entry name" value="DUF1023"/>
</dbReference>
<feature type="domain" description="DUF1023" evidence="2">
    <location>
        <begin position="88"/>
        <end position="261"/>
    </location>
</feature>
<gene>
    <name evidence="3" type="ORF">GCM10022254_76590</name>
</gene>
<dbReference type="GO" id="GO:0016787">
    <property type="term" value="F:hydrolase activity"/>
    <property type="evidence" value="ECO:0007669"/>
    <property type="project" value="UniProtKB-KW"/>
</dbReference>
<reference evidence="4" key="1">
    <citation type="journal article" date="2019" name="Int. J. Syst. Evol. Microbiol.">
        <title>The Global Catalogue of Microorganisms (GCM) 10K type strain sequencing project: providing services to taxonomists for standard genome sequencing and annotation.</title>
        <authorList>
            <consortium name="The Broad Institute Genomics Platform"/>
            <consortium name="The Broad Institute Genome Sequencing Center for Infectious Disease"/>
            <person name="Wu L."/>
            <person name="Ma J."/>
        </authorList>
    </citation>
    <scope>NUCLEOTIDE SEQUENCE [LARGE SCALE GENOMIC DNA]</scope>
    <source>
        <strain evidence="4">JCM 17440</strain>
    </source>
</reference>
<protein>
    <submittedName>
        <fullName evidence="3">Alpha/beta hydrolase family protein</fullName>
    </submittedName>
</protein>
<feature type="signal peptide" evidence="1">
    <location>
        <begin position="1"/>
        <end position="22"/>
    </location>
</feature>
<dbReference type="Pfam" id="PF06259">
    <property type="entry name" value="Abhydrolase_8"/>
    <property type="match status" value="1"/>
</dbReference>
<dbReference type="RefSeq" id="WP_344908186.1">
    <property type="nucleotide sequence ID" value="NZ_BAABAS010000035.1"/>
</dbReference>